<evidence type="ECO:0000313" key="1">
    <source>
        <dbReference type="EMBL" id="SHI04967.1"/>
    </source>
</evidence>
<dbReference type="STRING" id="1123281.SAMN02745180_01909"/>
<organism evidence="1 2">
    <name type="scientific">Sporanaerobacter acetigenes DSM 13106</name>
    <dbReference type="NCBI Taxonomy" id="1123281"/>
    <lineage>
        <taxon>Bacteria</taxon>
        <taxon>Bacillati</taxon>
        <taxon>Bacillota</taxon>
        <taxon>Tissierellia</taxon>
        <taxon>Tissierellales</taxon>
        <taxon>Sporanaerobacteraceae</taxon>
        <taxon>Sporanaerobacter</taxon>
    </lineage>
</organism>
<keyword evidence="1" id="KW-0969">Cilium</keyword>
<dbReference type="AlphaFoldDB" id="A0A1M5XYT0"/>
<accession>A0A1M5XYT0</accession>
<dbReference type="InterPro" id="IPR006135">
    <property type="entry name" value="T3SS_substrate_exporter"/>
</dbReference>
<sequence length="92" mass="10390">MGNDKKKKAVALKYTKESVAPTVIAKGEGYIAEKIIEKGKEENINIYEDENVIDDLIKLNIGQEIPPELYEVVAEIIAFVYYLDKKKGDVDE</sequence>
<evidence type="ECO:0000313" key="2">
    <source>
        <dbReference type="Proteomes" id="UP000184389"/>
    </source>
</evidence>
<reference evidence="1 2" key="1">
    <citation type="submission" date="2016-11" db="EMBL/GenBank/DDBJ databases">
        <authorList>
            <person name="Jaros S."/>
            <person name="Januszkiewicz K."/>
            <person name="Wedrychowicz H."/>
        </authorList>
    </citation>
    <scope>NUCLEOTIDE SEQUENCE [LARGE SCALE GENOMIC DNA]</scope>
    <source>
        <strain evidence="1 2">DSM 13106</strain>
    </source>
</reference>
<keyword evidence="1" id="KW-0966">Cell projection</keyword>
<dbReference type="PANTHER" id="PTHR30531">
    <property type="entry name" value="FLAGELLAR BIOSYNTHETIC PROTEIN FLHB"/>
    <property type="match status" value="1"/>
</dbReference>
<keyword evidence="1" id="KW-0282">Flagellum</keyword>
<dbReference type="Pfam" id="PF01312">
    <property type="entry name" value="Bac_export_2"/>
    <property type="match status" value="1"/>
</dbReference>
<dbReference type="SUPFAM" id="SSF160544">
    <property type="entry name" value="EscU C-terminal domain-like"/>
    <property type="match status" value="1"/>
</dbReference>
<gene>
    <name evidence="1" type="ORF">SAMN02745180_01909</name>
</gene>
<dbReference type="PANTHER" id="PTHR30531:SF12">
    <property type="entry name" value="FLAGELLAR BIOSYNTHETIC PROTEIN FLHB"/>
    <property type="match status" value="1"/>
</dbReference>
<dbReference type="RefSeq" id="WP_072744564.1">
    <property type="nucleotide sequence ID" value="NZ_FQXR01000008.1"/>
</dbReference>
<dbReference type="Proteomes" id="UP000184389">
    <property type="component" value="Unassembled WGS sequence"/>
</dbReference>
<dbReference type="GO" id="GO:0009306">
    <property type="term" value="P:protein secretion"/>
    <property type="evidence" value="ECO:0007669"/>
    <property type="project" value="InterPro"/>
</dbReference>
<protein>
    <submittedName>
        <fullName evidence="1">Flagellar biosynthesis protein</fullName>
    </submittedName>
</protein>
<name>A0A1M5XYT0_9FIRM</name>
<proteinExistence type="predicted"/>
<dbReference type="GO" id="GO:0005886">
    <property type="term" value="C:plasma membrane"/>
    <property type="evidence" value="ECO:0007669"/>
    <property type="project" value="TreeGrafter"/>
</dbReference>
<dbReference type="Gene3D" id="3.40.1690.10">
    <property type="entry name" value="secretion proteins EscU"/>
    <property type="match status" value="1"/>
</dbReference>
<dbReference type="InterPro" id="IPR029025">
    <property type="entry name" value="T3SS_substrate_exporter_C"/>
</dbReference>
<dbReference type="OrthoDB" id="9810419at2"/>
<keyword evidence="2" id="KW-1185">Reference proteome</keyword>
<dbReference type="EMBL" id="FQXR01000008">
    <property type="protein sequence ID" value="SHI04967.1"/>
    <property type="molecule type" value="Genomic_DNA"/>
</dbReference>